<dbReference type="Pfam" id="PF07534">
    <property type="entry name" value="TLD"/>
    <property type="match status" value="1"/>
</dbReference>
<reference evidence="2 3" key="1">
    <citation type="submission" date="2018-08" db="EMBL/GenBank/DDBJ databases">
        <title>Genome and evolution of the arbuscular mycorrhizal fungus Diversispora epigaea (formerly Glomus versiforme) and its bacterial endosymbionts.</title>
        <authorList>
            <person name="Sun X."/>
            <person name="Fei Z."/>
            <person name="Harrison M."/>
        </authorList>
    </citation>
    <scope>NUCLEOTIDE SEQUENCE [LARGE SCALE GENOMIC DNA]</scope>
    <source>
        <strain evidence="2 3">IT104</strain>
    </source>
</reference>
<accession>A0A397J6Q0</accession>
<evidence type="ECO:0000313" key="2">
    <source>
        <dbReference type="EMBL" id="RHZ82388.1"/>
    </source>
</evidence>
<dbReference type="InterPro" id="IPR006571">
    <property type="entry name" value="TLDc_dom"/>
</dbReference>
<dbReference type="SMART" id="SM00584">
    <property type="entry name" value="TLDc"/>
    <property type="match status" value="1"/>
</dbReference>
<comment type="caution">
    <text evidence="2">The sequence shown here is derived from an EMBL/GenBank/DDBJ whole genome shotgun (WGS) entry which is preliminary data.</text>
</comment>
<gene>
    <name evidence="2" type="ORF">Glove_109g175</name>
</gene>
<evidence type="ECO:0000259" key="1">
    <source>
        <dbReference type="PROSITE" id="PS51886"/>
    </source>
</evidence>
<dbReference type="Proteomes" id="UP000266861">
    <property type="component" value="Unassembled WGS sequence"/>
</dbReference>
<protein>
    <recommendedName>
        <fullName evidence="1">TLDc domain-containing protein</fullName>
    </recommendedName>
</protein>
<proteinExistence type="predicted"/>
<name>A0A397J6Q0_9GLOM</name>
<keyword evidence="3" id="KW-1185">Reference proteome</keyword>
<dbReference type="OrthoDB" id="25620at2759"/>
<dbReference type="EMBL" id="PQFF01000102">
    <property type="protein sequence ID" value="RHZ82388.1"/>
    <property type="molecule type" value="Genomic_DNA"/>
</dbReference>
<dbReference type="PROSITE" id="PS51886">
    <property type="entry name" value="TLDC"/>
    <property type="match status" value="1"/>
</dbReference>
<feature type="domain" description="TLDc" evidence="1">
    <location>
        <begin position="54"/>
        <end position="240"/>
    </location>
</feature>
<organism evidence="2 3">
    <name type="scientific">Diversispora epigaea</name>
    <dbReference type="NCBI Taxonomy" id="1348612"/>
    <lineage>
        <taxon>Eukaryota</taxon>
        <taxon>Fungi</taxon>
        <taxon>Fungi incertae sedis</taxon>
        <taxon>Mucoromycota</taxon>
        <taxon>Glomeromycotina</taxon>
        <taxon>Glomeromycetes</taxon>
        <taxon>Diversisporales</taxon>
        <taxon>Diversisporaceae</taxon>
        <taxon>Diversispora</taxon>
    </lineage>
</organism>
<sequence>MPYKKILGKQLWEDVQQHLFAPDRPVESIILPARSILVTELPPRTNEPKDPFSTIISEDHAAEISSWIDRKTTTYSTANVPYKFELVLRGTKDGFAPQTFWNICHGYACTVVVVKVKGTDEIIGGYNPLAWDNTYNGSEWGKWMETKDSFIFSLKNCNLQNSIISRVKDTKYAIRNTYKNYQNMCGPYFGNGICLYSNSKSDFNLDASSYCCKTYHYYEKSLRASSNGFSIDNYEVFKVVRKS</sequence>
<dbReference type="AlphaFoldDB" id="A0A397J6Q0"/>
<evidence type="ECO:0000313" key="3">
    <source>
        <dbReference type="Proteomes" id="UP000266861"/>
    </source>
</evidence>